<name>B2IEB1_BEII9</name>
<dbReference type="PANTHER" id="PTHR42739:SF1">
    <property type="entry name" value="MALATE SYNTHASE G"/>
    <property type="match status" value="1"/>
</dbReference>
<evidence type="ECO:0000259" key="11">
    <source>
        <dbReference type="Pfam" id="PF01274"/>
    </source>
</evidence>
<evidence type="ECO:0000256" key="5">
    <source>
        <dbReference type="ARBA" id="ARBA00022679"/>
    </source>
</evidence>
<dbReference type="KEGG" id="bid:Bind_1885"/>
<accession>B2IEB1</accession>
<evidence type="ECO:0000313" key="13">
    <source>
        <dbReference type="EMBL" id="ACB95509.1"/>
    </source>
</evidence>
<protein>
    <submittedName>
        <fullName evidence="13">Malate synthase</fullName>
    </submittedName>
</protein>
<evidence type="ECO:0000313" key="14">
    <source>
        <dbReference type="Proteomes" id="UP000001695"/>
    </source>
</evidence>
<comment type="catalytic activity">
    <reaction evidence="9">
        <text>glyoxylate + acetyl-CoA + H2O = (S)-malate + CoA + H(+)</text>
        <dbReference type="Rhea" id="RHEA:18181"/>
        <dbReference type="ChEBI" id="CHEBI:15377"/>
        <dbReference type="ChEBI" id="CHEBI:15378"/>
        <dbReference type="ChEBI" id="CHEBI:15589"/>
        <dbReference type="ChEBI" id="CHEBI:36655"/>
        <dbReference type="ChEBI" id="CHEBI:57287"/>
        <dbReference type="ChEBI" id="CHEBI:57288"/>
        <dbReference type="EC" id="2.3.3.9"/>
    </reaction>
</comment>
<evidence type="ECO:0000256" key="6">
    <source>
        <dbReference type="ARBA" id="ARBA00022723"/>
    </source>
</evidence>
<reference evidence="13 14" key="2">
    <citation type="journal article" date="2010" name="J. Bacteriol.">
        <title>Complete genome sequence of Beijerinckia indica subsp. indica.</title>
        <authorList>
            <person name="Tamas I."/>
            <person name="Dedysh S.N."/>
            <person name="Liesack W."/>
            <person name="Stott M.B."/>
            <person name="Alam M."/>
            <person name="Murrell J.C."/>
            <person name="Dunfield P.F."/>
        </authorList>
    </citation>
    <scope>NUCLEOTIDE SEQUENCE [LARGE SCALE GENOMIC DNA]</scope>
    <source>
        <strain evidence="14">ATCC 9039 / DSM 1715 / NCIMB 8712</strain>
    </source>
</reference>
<dbReference type="GO" id="GO:0006099">
    <property type="term" value="P:tricarboxylic acid cycle"/>
    <property type="evidence" value="ECO:0007669"/>
    <property type="project" value="UniProtKB-KW"/>
</dbReference>
<dbReference type="GO" id="GO:0005829">
    <property type="term" value="C:cytosol"/>
    <property type="evidence" value="ECO:0007669"/>
    <property type="project" value="TreeGrafter"/>
</dbReference>
<keyword evidence="4" id="KW-0816">Tricarboxylic acid cycle</keyword>
<keyword evidence="6" id="KW-0479">Metal-binding</keyword>
<evidence type="ECO:0000256" key="7">
    <source>
        <dbReference type="ARBA" id="ARBA00022842"/>
    </source>
</evidence>
<dbReference type="InterPro" id="IPR048357">
    <property type="entry name" value="MSG_insertion"/>
</dbReference>
<evidence type="ECO:0000256" key="9">
    <source>
        <dbReference type="ARBA" id="ARBA00047918"/>
    </source>
</evidence>
<dbReference type="SUPFAM" id="SSF51645">
    <property type="entry name" value="Malate synthase G"/>
    <property type="match status" value="1"/>
</dbReference>
<keyword evidence="8" id="KW-0558">Oxidation</keyword>
<keyword evidence="3" id="KW-0963">Cytoplasm</keyword>
<dbReference type="STRING" id="395963.Bind_1885"/>
<feature type="domain" description="Malate synthase G alpha-beta insertion" evidence="12">
    <location>
        <begin position="126"/>
        <end position="201"/>
    </location>
</feature>
<gene>
    <name evidence="13" type="ordered locus">Bind_1885</name>
</gene>
<dbReference type="GO" id="GO:0004474">
    <property type="term" value="F:malate synthase activity"/>
    <property type="evidence" value="ECO:0007669"/>
    <property type="project" value="UniProtKB-EC"/>
</dbReference>
<dbReference type="HOGENOM" id="CLU_421319_0_0_5"/>
<dbReference type="InterPro" id="IPR006253">
    <property type="entry name" value="Malate_synthG"/>
</dbReference>
<dbReference type="Proteomes" id="UP000001695">
    <property type="component" value="Chromosome"/>
</dbReference>
<sequence length="650" mass="69619">MPPIKIGSLTINESLHDFVTYEALSGTGIGALQFWTGLTKLIDEFSPLLRAADAEGEGTSATTEAPSAETLDPIAARLLGPQIVVPASEPRYILNAANARWSSLYDALYSSHLISEADGAERGTSYNKVRGAKVIETVCAFLDEIVPLANGSHGDVKLYGVAGGKFFAEFAPGERAELKNPEQYSGFQGRAERPTALLLRHEEGYLVLRIDRRHPIGREHPAGLADLQLESLLAVVIDFEDSVLCVDAKEKVAAYRNWLGVLKGSLRTQFKKNNKVTERLLATDASFTGPKSEALSMPGHSLLMASHAAPTVLSDLILDKHGEPVPETLIDAAVTALIAIQDLKRGRGLPNSAKGAIYAVKTKLRGSRDVQIACDISSRLEGFLRLPKEAIKLVLMEETGAVHGALAACKAAAQNRFVAFIPDPVDAAAEALRLKSASAALSFAPPVSTACAFAASPSTVALHAFAVHRGQAPSAPVWPEPVVLDKKSGAETDLQTLCSQILLMLVALIEYGQSSLKRHEEDGLDFVRIADRASLRLISAQIANWLRQGLYGEEQIRAALRQAAVSLMEKNASDASFQALAAEGAGSLLQAAWDLIDLGVQTPDAPIEPVLLAYRRAAKERQGTTVQNPFESMKGATRGLESGEAFRTND</sequence>
<dbReference type="OrthoDB" id="5899875at2"/>
<dbReference type="EMBL" id="CP001016">
    <property type="protein sequence ID" value="ACB95509.1"/>
    <property type="molecule type" value="Genomic_DNA"/>
</dbReference>
<dbReference type="Gene3D" id="3.20.20.360">
    <property type="entry name" value="Malate synthase, domain 3"/>
    <property type="match status" value="2"/>
</dbReference>
<evidence type="ECO:0000256" key="10">
    <source>
        <dbReference type="SAM" id="MobiDB-lite"/>
    </source>
</evidence>
<keyword evidence="5" id="KW-0808">Transferase</keyword>
<keyword evidence="14" id="KW-1185">Reference proteome</keyword>
<dbReference type="Pfam" id="PF01274">
    <property type="entry name" value="MS_TIM-barrel"/>
    <property type="match status" value="1"/>
</dbReference>
<dbReference type="GO" id="GO:0006097">
    <property type="term" value="P:glyoxylate cycle"/>
    <property type="evidence" value="ECO:0007669"/>
    <property type="project" value="UniProtKB-KW"/>
</dbReference>
<evidence type="ECO:0000259" key="12">
    <source>
        <dbReference type="Pfam" id="PF20658"/>
    </source>
</evidence>
<dbReference type="RefSeq" id="WP_012384866.1">
    <property type="nucleotide sequence ID" value="NC_010581.1"/>
</dbReference>
<keyword evidence="7" id="KW-0460">Magnesium</keyword>
<evidence type="ECO:0000256" key="2">
    <source>
        <dbReference type="ARBA" id="ARBA00022435"/>
    </source>
</evidence>
<proteinExistence type="predicted"/>
<dbReference type="eggNOG" id="COG2225">
    <property type="taxonomic scope" value="Bacteria"/>
</dbReference>
<evidence type="ECO:0000256" key="8">
    <source>
        <dbReference type="ARBA" id="ARBA00023097"/>
    </source>
</evidence>
<dbReference type="GO" id="GO:0009436">
    <property type="term" value="P:glyoxylate catabolic process"/>
    <property type="evidence" value="ECO:0007669"/>
    <property type="project" value="TreeGrafter"/>
</dbReference>
<feature type="domain" description="Malate synthase TIM barrel" evidence="11">
    <location>
        <begin position="321"/>
        <end position="418"/>
    </location>
</feature>
<dbReference type="InterPro" id="IPR001465">
    <property type="entry name" value="Malate_synthase_TIM"/>
</dbReference>
<evidence type="ECO:0000256" key="1">
    <source>
        <dbReference type="ARBA" id="ARBA00001946"/>
    </source>
</evidence>
<comment type="cofactor">
    <cofactor evidence="1">
        <name>Mg(2+)</name>
        <dbReference type="ChEBI" id="CHEBI:18420"/>
    </cofactor>
</comment>
<dbReference type="AlphaFoldDB" id="B2IEB1"/>
<dbReference type="GO" id="GO:0000287">
    <property type="term" value="F:magnesium ion binding"/>
    <property type="evidence" value="ECO:0007669"/>
    <property type="project" value="TreeGrafter"/>
</dbReference>
<evidence type="ECO:0000256" key="3">
    <source>
        <dbReference type="ARBA" id="ARBA00022490"/>
    </source>
</evidence>
<feature type="region of interest" description="Disordered" evidence="10">
    <location>
        <begin position="623"/>
        <end position="650"/>
    </location>
</feature>
<dbReference type="PANTHER" id="PTHR42739">
    <property type="entry name" value="MALATE SYNTHASE G"/>
    <property type="match status" value="1"/>
</dbReference>
<organism evidence="13 14">
    <name type="scientific">Beijerinckia indica subsp. indica (strain ATCC 9039 / DSM 1715 / NCIMB 8712)</name>
    <dbReference type="NCBI Taxonomy" id="395963"/>
    <lineage>
        <taxon>Bacteria</taxon>
        <taxon>Pseudomonadati</taxon>
        <taxon>Pseudomonadota</taxon>
        <taxon>Alphaproteobacteria</taxon>
        <taxon>Hyphomicrobiales</taxon>
        <taxon>Beijerinckiaceae</taxon>
        <taxon>Beijerinckia</taxon>
    </lineage>
</organism>
<keyword evidence="2" id="KW-0329">Glyoxylate bypass</keyword>
<dbReference type="InterPro" id="IPR046363">
    <property type="entry name" value="MS_N_TIM-barrel_dom"/>
</dbReference>
<dbReference type="InterPro" id="IPR044856">
    <property type="entry name" value="Malate_synth_C_sf"/>
</dbReference>
<dbReference type="Gene3D" id="1.20.1220.12">
    <property type="entry name" value="Malate synthase, domain III"/>
    <property type="match status" value="1"/>
</dbReference>
<dbReference type="InterPro" id="IPR011076">
    <property type="entry name" value="Malate_synth_sf"/>
</dbReference>
<reference evidence="14" key="1">
    <citation type="submission" date="2008-03" db="EMBL/GenBank/DDBJ databases">
        <title>Complete sequence of chromosome of Beijerinckia indica subsp. indica ATCC 9039.</title>
        <authorList>
            <consortium name="US DOE Joint Genome Institute"/>
            <person name="Copeland A."/>
            <person name="Lucas S."/>
            <person name="Lapidus A."/>
            <person name="Glavina del Rio T."/>
            <person name="Dalin E."/>
            <person name="Tice H."/>
            <person name="Bruce D."/>
            <person name="Goodwin L."/>
            <person name="Pitluck S."/>
            <person name="LaButti K."/>
            <person name="Schmutz J."/>
            <person name="Larimer F."/>
            <person name="Land M."/>
            <person name="Hauser L."/>
            <person name="Kyrpides N."/>
            <person name="Mikhailova N."/>
            <person name="Dunfield P.F."/>
            <person name="Dedysh S.N."/>
            <person name="Liesack W."/>
            <person name="Saw J.H."/>
            <person name="Alam M."/>
            <person name="Chen Y."/>
            <person name="Murrell J.C."/>
            <person name="Richardson P."/>
        </authorList>
    </citation>
    <scope>NUCLEOTIDE SEQUENCE [LARGE SCALE GENOMIC DNA]</scope>
    <source>
        <strain evidence="14">ATCC 9039 / DSM 1715 / NCIMB 8712</strain>
    </source>
</reference>
<evidence type="ECO:0000256" key="4">
    <source>
        <dbReference type="ARBA" id="ARBA00022532"/>
    </source>
</evidence>
<dbReference type="Pfam" id="PF20658">
    <property type="entry name" value="MSG_insertion"/>
    <property type="match status" value="1"/>
</dbReference>